<evidence type="ECO:0000313" key="3">
    <source>
        <dbReference type="Proteomes" id="UP000199564"/>
    </source>
</evidence>
<dbReference type="STRING" id="226506.SAMN04488519_105304"/>
<dbReference type="RefSeq" id="WP_091653615.1">
    <property type="nucleotide sequence ID" value="NZ_FOVW01000005.1"/>
</dbReference>
<evidence type="ECO:0008006" key="4">
    <source>
        <dbReference type="Google" id="ProtNLM"/>
    </source>
</evidence>
<gene>
    <name evidence="2" type="ORF">SAMN04488519_105304</name>
</gene>
<organism evidence="2 3">
    <name type="scientific">Algoriphagus ornithinivorans</name>
    <dbReference type="NCBI Taxonomy" id="226506"/>
    <lineage>
        <taxon>Bacteria</taxon>
        <taxon>Pseudomonadati</taxon>
        <taxon>Bacteroidota</taxon>
        <taxon>Cytophagia</taxon>
        <taxon>Cytophagales</taxon>
        <taxon>Cyclobacteriaceae</taxon>
        <taxon>Algoriphagus</taxon>
    </lineage>
</organism>
<dbReference type="EMBL" id="FOVW01000005">
    <property type="protein sequence ID" value="SFO33449.1"/>
    <property type="molecule type" value="Genomic_DNA"/>
</dbReference>
<feature type="chain" id="PRO_5011676547" description="DUF4251 domain-containing protein" evidence="1">
    <location>
        <begin position="19"/>
        <end position="192"/>
    </location>
</feature>
<dbReference type="PROSITE" id="PS51257">
    <property type="entry name" value="PROKAR_LIPOPROTEIN"/>
    <property type="match status" value="1"/>
</dbReference>
<accession>A0A1I5GC64</accession>
<keyword evidence="1" id="KW-0732">Signal</keyword>
<proteinExistence type="predicted"/>
<evidence type="ECO:0000313" key="2">
    <source>
        <dbReference type="EMBL" id="SFO33449.1"/>
    </source>
</evidence>
<reference evidence="3" key="1">
    <citation type="submission" date="2016-10" db="EMBL/GenBank/DDBJ databases">
        <authorList>
            <person name="Varghese N."/>
            <person name="Submissions S."/>
        </authorList>
    </citation>
    <scope>NUCLEOTIDE SEQUENCE [LARGE SCALE GENOMIC DNA]</scope>
    <source>
        <strain evidence="3">DSM 15282</strain>
    </source>
</reference>
<evidence type="ECO:0000256" key="1">
    <source>
        <dbReference type="SAM" id="SignalP"/>
    </source>
</evidence>
<feature type="signal peptide" evidence="1">
    <location>
        <begin position="1"/>
        <end position="18"/>
    </location>
</feature>
<dbReference type="AlphaFoldDB" id="A0A1I5GC64"/>
<keyword evidence="3" id="KW-1185">Reference proteome</keyword>
<dbReference type="Proteomes" id="UP000199564">
    <property type="component" value="Unassembled WGS sequence"/>
</dbReference>
<name>A0A1I5GC64_9BACT</name>
<sequence>MRKIVYLLIFVLSVSACVQDGLNPDLKRLSPEVIEAREWLQQNQEAMDLKALQTKSDRLDPKFLTREFNWERALILIDSKNRTAIEIPVHYPNGMMFGVTRNKKPPKSVRTSLVLVKKQEKEYAPYFLKINSEDTEHIFSANNFHLIGYLNIPNNFSGEFNLYNWDESWIGTTVYSNGQPVRSRFPKDQSIE</sequence>
<protein>
    <recommendedName>
        <fullName evidence="4">DUF4251 domain-containing protein</fullName>
    </recommendedName>
</protein>